<reference evidence="2 3" key="1">
    <citation type="submission" date="2020-05" db="EMBL/GenBank/DDBJ databases">
        <title>Genome sequence of Isoptericola sp. JC619 isolated from Chilika lagoon, India.</title>
        <authorList>
            <person name="Kumar D."/>
            <person name="Appam K."/>
            <person name="Gandham S."/>
            <person name="Uppada J."/>
            <person name="Sasikala C."/>
            <person name="Venkata Ramana C."/>
        </authorList>
    </citation>
    <scope>NUCLEOTIDE SEQUENCE [LARGE SCALE GENOMIC DNA]</scope>
    <source>
        <strain evidence="2 3">JC619</strain>
    </source>
</reference>
<name>A0A849K6A3_9MICO</name>
<feature type="region of interest" description="Disordered" evidence="1">
    <location>
        <begin position="50"/>
        <end position="81"/>
    </location>
</feature>
<sequence length="81" mass="9051">MSGNDPLSATVLADTAEGATPSPYDRADWLTVLDWLLAIERRLDALGPEVRHRHSPGHVPGMHEVRRDEDGRLIPNTREGW</sequence>
<comment type="caution">
    <text evidence="2">The sequence shown here is derived from an EMBL/GenBank/DDBJ whole genome shotgun (WGS) entry which is preliminary data.</text>
</comment>
<evidence type="ECO:0000313" key="2">
    <source>
        <dbReference type="EMBL" id="NNU28461.1"/>
    </source>
</evidence>
<protein>
    <submittedName>
        <fullName evidence="2">Uncharacterized protein</fullName>
    </submittedName>
</protein>
<proteinExistence type="predicted"/>
<dbReference type="RefSeq" id="WP_171247999.1">
    <property type="nucleotide sequence ID" value="NZ_JABFAJ010000024.1"/>
</dbReference>
<feature type="region of interest" description="Disordered" evidence="1">
    <location>
        <begin position="1"/>
        <end position="23"/>
    </location>
</feature>
<dbReference type="AlphaFoldDB" id="A0A849K6A3"/>
<dbReference type="Proteomes" id="UP000557204">
    <property type="component" value="Unassembled WGS sequence"/>
</dbReference>
<organism evidence="2 3">
    <name type="scientific">Isoptericola sediminis</name>
    <dbReference type="NCBI Taxonomy" id="2733572"/>
    <lineage>
        <taxon>Bacteria</taxon>
        <taxon>Bacillati</taxon>
        <taxon>Actinomycetota</taxon>
        <taxon>Actinomycetes</taxon>
        <taxon>Micrococcales</taxon>
        <taxon>Promicromonosporaceae</taxon>
        <taxon>Isoptericola</taxon>
    </lineage>
</organism>
<feature type="compositionally biased region" description="Basic and acidic residues" evidence="1">
    <location>
        <begin position="61"/>
        <end position="72"/>
    </location>
</feature>
<keyword evidence="3" id="KW-1185">Reference proteome</keyword>
<evidence type="ECO:0000256" key="1">
    <source>
        <dbReference type="SAM" id="MobiDB-lite"/>
    </source>
</evidence>
<gene>
    <name evidence="2" type="ORF">HLI28_13030</name>
</gene>
<dbReference type="EMBL" id="JABFAJ010000024">
    <property type="protein sequence ID" value="NNU28461.1"/>
    <property type="molecule type" value="Genomic_DNA"/>
</dbReference>
<accession>A0A849K6A3</accession>
<evidence type="ECO:0000313" key="3">
    <source>
        <dbReference type="Proteomes" id="UP000557204"/>
    </source>
</evidence>